<dbReference type="AlphaFoldDB" id="A0A089WUH4"/>
<accession>A0A089WUH4</accession>
<name>A0A089WUH4_9PSED</name>
<dbReference type="eggNOG" id="ENOG503329B">
    <property type="taxonomic scope" value="Bacteria"/>
</dbReference>
<sequence length="108" mass="12241">MLRGTHYIKRPSDRIKTFLCASAEPSAPAVSNLPELTDDLREILGRPNFTCHFIAKALRIMGHNIAPKSEDEQAVVIHWLIVHYLKHGAEWRQRAEAELKSASEKLQA</sequence>
<protein>
    <submittedName>
        <fullName evidence="1">Uncharacterized protein</fullName>
    </submittedName>
</protein>
<evidence type="ECO:0000313" key="1">
    <source>
        <dbReference type="EMBL" id="AIR90192.1"/>
    </source>
</evidence>
<dbReference type="STRING" id="157783.LK03_13205"/>
<dbReference type="KEGG" id="psw:LK03_13205"/>
<evidence type="ECO:0000313" key="2">
    <source>
        <dbReference type="Proteomes" id="UP000029493"/>
    </source>
</evidence>
<reference evidence="1 2" key="1">
    <citation type="submission" date="2014-09" db="EMBL/GenBank/DDBJ databases">
        <authorList>
            <person name="Chan K.-G."/>
        </authorList>
    </citation>
    <scope>NUCLEOTIDE SEQUENCE [LARGE SCALE GENOMIC DNA]</scope>
    <source>
        <strain evidence="1 2">ND07</strain>
    </source>
</reference>
<proteinExistence type="predicted"/>
<keyword evidence="2" id="KW-1185">Reference proteome</keyword>
<dbReference type="Proteomes" id="UP000029493">
    <property type="component" value="Chromosome"/>
</dbReference>
<organism evidence="1 2">
    <name type="scientific">Pseudomonas cremoricolorata</name>
    <dbReference type="NCBI Taxonomy" id="157783"/>
    <lineage>
        <taxon>Bacteria</taxon>
        <taxon>Pseudomonadati</taxon>
        <taxon>Pseudomonadota</taxon>
        <taxon>Gammaproteobacteria</taxon>
        <taxon>Pseudomonadales</taxon>
        <taxon>Pseudomonadaceae</taxon>
        <taxon>Pseudomonas</taxon>
    </lineage>
</organism>
<gene>
    <name evidence="1" type="ORF">LK03_13205</name>
</gene>
<dbReference type="EMBL" id="CP009455">
    <property type="protein sequence ID" value="AIR90192.1"/>
    <property type="molecule type" value="Genomic_DNA"/>
</dbReference>